<sequence length="272" mass="31154">MAERRMFAKSIIDSDAFLDMPLSTQALYFHLAMRADDDGFLNNANRIIRTIGANPNDMDMLLVKKFIIKFDDGICVIKHWRIHNYIQADRYRETNYKDKKSVLNIDENKAYTFDDTGRRLVGNKIVGNKDTKCIQGGTEEDTKSLQDVYIEKTEKSHESSKNQPLDDSVRDVYITDTQVRLGKVSIGKDSLGKEREELNSTSIIPFPSEIHKVIYEQFGDVAYRTWFLDSVIELNGSILKIIVDSNLKKQIIQDKYSNNISALLGKSVIIED</sequence>
<dbReference type="AlphaFoldDB" id="C4IHI5"/>
<organism evidence="1 2">
    <name type="scientific">Clostridium butyricum E4 str. BoNT E BL5262</name>
    <dbReference type="NCBI Taxonomy" id="632245"/>
    <lineage>
        <taxon>Bacteria</taxon>
        <taxon>Bacillati</taxon>
        <taxon>Bacillota</taxon>
        <taxon>Clostridia</taxon>
        <taxon>Eubacteriales</taxon>
        <taxon>Clostridiaceae</taxon>
        <taxon>Clostridium</taxon>
    </lineage>
</organism>
<gene>
    <name evidence="1" type="ORF">CLP_2716</name>
</gene>
<evidence type="ECO:0000313" key="1">
    <source>
        <dbReference type="EMBL" id="EEP53255.1"/>
    </source>
</evidence>
<dbReference type="Proteomes" id="UP000003081">
    <property type="component" value="Unassembled WGS sequence"/>
</dbReference>
<dbReference type="EMBL" id="ACOM01000005">
    <property type="protein sequence ID" value="EEP53255.1"/>
    <property type="molecule type" value="Genomic_DNA"/>
</dbReference>
<accession>C4IHI5</accession>
<protein>
    <submittedName>
        <fullName evidence="1">Replication initiation protein</fullName>
    </submittedName>
</protein>
<reference evidence="1 2" key="1">
    <citation type="submission" date="2009-08" db="EMBL/GenBank/DDBJ databases">
        <authorList>
            <person name="Shrivastava S."/>
            <person name="Brinkac L.B."/>
            <person name="Brown J.L."/>
            <person name="Bruce D.B."/>
            <person name="Detter C."/>
            <person name="Green L.D."/>
            <person name="Munk C.A."/>
            <person name="Rogers Y.C."/>
            <person name="Tapia R."/>
            <person name="Sims D.R."/>
            <person name="Smith L.A."/>
            <person name="Smith T.J."/>
            <person name="Sutton G."/>
            <person name="Brettin T."/>
        </authorList>
    </citation>
    <scope>NUCLEOTIDE SEQUENCE [LARGE SCALE GENOMIC DNA]</scope>
    <source>
        <strain evidence="2">E4 str. BoNT E BL5262</strain>
    </source>
</reference>
<evidence type="ECO:0000313" key="2">
    <source>
        <dbReference type="Proteomes" id="UP000003081"/>
    </source>
</evidence>
<dbReference type="Gene3D" id="3.30.300.180">
    <property type="match status" value="1"/>
</dbReference>
<proteinExistence type="predicted"/>
<dbReference type="RefSeq" id="WP_003414442.1">
    <property type="nucleotide sequence ID" value="NZ_ACOM01000005.1"/>
</dbReference>
<dbReference type="InterPro" id="IPR038454">
    <property type="entry name" value="DnaA_N_sf"/>
</dbReference>
<comment type="caution">
    <text evidence="1">The sequence shown here is derived from an EMBL/GenBank/DDBJ whole genome shotgun (WGS) entry which is preliminary data.</text>
</comment>
<dbReference type="eggNOG" id="COG3935">
    <property type="taxonomic scope" value="Bacteria"/>
</dbReference>
<name>C4IHI5_CLOBU</name>
<keyword evidence="2" id="KW-1185">Reference proteome</keyword>
<dbReference type="HOGENOM" id="CLU_077602_0_0_9"/>